<feature type="transmembrane region" description="Helical" evidence="9">
    <location>
        <begin position="451"/>
        <end position="473"/>
    </location>
</feature>
<feature type="compositionally biased region" description="Low complexity" evidence="8">
    <location>
        <begin position="546"/>
        <end position="558"/>
    </location>
</feature>
<gene>
    <name evidence="11" type="ORF">RDB_LOCUS67043</name>
</gene>
<dbReference type="PROSITE" id="PS50850">
    <property type="entry name" value="MFS"/>
    <property type="match status" value="1"/>
</dbReference>
<evidence type="ECO:0000256" key="4">
    <source>
        <dbReference type="ARBA" id="ARBA00022692"/>
    </source>
</evidence>
<evidence type="ECO:0000256" key="3">
    <source>
        <dbReference type="ARBA" id="ARBA00022475"/>
    </source>
</evidence>
<name>A0A8H3C6M6_9AGAM</name>
<comment type="caution">
    <text evidence="11">The sequence shown here is derived from an EMBL/GenBank/DDBJ whole genome shotgun (WGS) entry which is preliminary data.</text>
</comment>
<feature type="transmembrane region" description="Helical" evidence="9">
    <location>
        <begin position="97"/>
        <end position="116"/>
    </location>
</feature>
<dbReference type="GO" id="GO:0005886">
    <property type="term" value="C:plasma membrane"/>
    <property type="evidence" value="ECO:0007669"/>
    <property type="project" value="UniProtKB-SubCell"/>
</dbReference>
<feature type="transmembrane region" description="Helical" evidence="9">
    <location>
        <begin position="128"/>
        <end position="150"/>
    </location>
</feature>
<feature type="transmembrane region" description="Helical" evidence="9">
    <location>
        <begin position="368"/>
        <end position="388"/>
    </location>
</feature>
<evidence type="ECO:0000256" key="2">
    <source>
        <dbReference type="ARBA" id="ARBA00022448"/>
    </source>
</evidence>
<accession>A0A8H3C6M6</accession>
<evidence type="ECO:0000313" key="11">
    <source>
        <dbReference type="EMBL" id="CAE6474635.1"/>
    </source>
</evidence>
<evidence type="ECO:0000256" key="9">
    <source>
        <dbReference type="SAM" id="Phobius"/>
    </source>
</evidence>
<dbReference type="Proteomes" id="UP000663850">
    <property type="component" value="Unassembled WGS sequence"/>
</dbReference>
<keyword evidence="5 9" id="KW-1133">Transmembrane helix</keyword>
<evidence type="ECO:0000256" key="1">
    <source>
        <dbReference type="ARBA" id="ARBA00004651"/>
    </source>
</evidence>
<dbReference type="GO" id="GO:0022857">
    <property type="term" value="F:transmembrane transporter activity"/>
    <property type="evidence" value="ECO:0007669"/>
    <property type="project" value="InterPro"/>
</dbReference>
<feature type="region of interest" description="Disordered" evidence="8">
    <location>
        <begin position="1"/>
        <end position="50"/>
    </location>
</feature>
<feature type="transmembrane region" description="Helical" evidence="9">
    <location>
        <begin position="220"/>
        <end position="240"/>
    </location>
</feature>
<evidence type="ECO:0000256" key="5">
    <source>
        <dbReference type="ARBA" id="ARBA00022989"/>
    </source>
</evidence>
<protein>
    <recommendedName>
        <fullName evidence="10">Major facilitator superfamily (MFS) profile domain-containing protein</fullName>
    </recommendedName>
</protein>
<organism evidence="11 12">
    <name type="scientific">Rhizoctonia solani</name>
    <dbReference type="NCBI Taxonomy" id="456999"/>
    <lineage>
        <taxon>Eukaryota</taxon>
        <taxon>Fungi</taxon>
        <taxon>Dikarya</taxon>
        <taxon>Basidiomycota</taxon>
        <taxon>Agaricomycotina</taxon>
        <taxon>Agaricomycetes</taxon>
        <taxon>Cantharellales</taxon>
        <taxon>Ceratobasidiaceae</taxon>
        <taxon>Rhizoctonia</taxon>
    </lineage>
</organism>
<feature type="transmembrane region" description="Helical" evidence="9">
    <location>
        <begin position="513"/>
        <end position="533"/>
    </location>
</feature>
<comment type="subcellular location">
    <subcellularLocation>
        <location evidence="1">Cell membrane</location>
        <topology evidence="1">Multi-pass membrane protein</topology>
    </subcellularLocation>
</comment>
<keyword evidence="3" id="KW-1003">Cell membrane</keyword>
<keyword evidence="2" id="KW-0813">Transport</keyword>
<dbReference type="EMBL" id="CAJMWZ010003453">
    <property type="protein sequence ID" value="CAE6474635.1"/>
    <property type="molecule type" value="Genomic_DNA"/>
</dbReference>
<evidence type="ECO:0000313" key="12">
    <source>
        <dbReference type="Proteomes" id="UP000663850"/>
    </source>
</evidence>
<evidence type="ECO:0000256" key="6">
    <source>
        <dbReference type="ARBA" id="ARBA00023136"/>
    </source>
</evidence>
<dbReference type="InterPro" id="IPR020846">
    <property type="entry name" value="MFS_dom"/>
</dbReference>
<evidence type="ECO:0000259" key="10">
    <source>
        <dbReference type="PROSITE" id="PS50850"/>
    </source>
</evidence>
<keyword evidence="6 9" id="KW-0472">Membrane</keyword>
<dbReference type="FunFam" id="1.20.1250.20:FF:000011">
    <property type="entry name" value="MFS multidrug transporter, putative"/>
    <property type="match status" value="1"/>
</dbReference>
<feature type="domain" description="Major facilitator superfamily (MFS) profile" evidence="10">
    <location>
        <begin position="97"/>
        <end position="540"/>
    </location>
</feature>
<evidence type="ECO:0000256" key="7">
    <source>
        <dbReference type="ARBA" id="ARBA00038459"/>
    </source>
</evidence>
<reference evidence="11" key="1">
    <citation type="submission" date="2021-01" db="EMBL/GenBank/DDBJ databases">
        <authorList>
            <person name="Kaushik A."/>
        </authorList>
    </citation>
    <scope>NUCLEOTIDE SEQUENCE</scope>
    <source>
        <strain evidence="11">Type strain: AG8-Rh-89/</strain>
    </source>
</reference>
<feature type="region of interest" description="Disordered" evidence="8">
    <location>
        <begin position="544"/>
        <end position="582"/>
    </location>
</feature>
<feature type="transmembrane region" description="Helical" evidence="9">
    <location>
        <begin position="162"/>
        <end position="181"/>
    </location>
</feature>
<evidence type="ECO:0000256" key="8">
    <source>
        <dbReference type="SAM" id="MobiDB-lite"/>
    </source>
</evidence>
<feature type="transmembrane region" description="Helical" evidence="9">
    <location>
        <begin position="252"/>
        <end position="272"/>
    </location>
</feature>
<dbReference type="Gene3D" id="1.20.1250.20">
    <property type="entry name" value="MFS general substrate transporter like domains"/>
    <property type="match status" value="1"/>
</dbReference>
<feature type="transmembrane region" description="Helical" evidence="9">
    <location>
        <begin position="420"/>
        <end position="439"/>
    </location>
</feature>
<dbReference type="SUPFAM" id="SSF103473">
    <property type="entry name" value="MFS general substrate transporter"/>
    <property type="match status" value="1"/>
</dbReference>
<comment type="similarity">
    <text evidence="7">Belongs to the major facilitator superfamily. DHA1 family. Polyamines/proton antiporter (TC 2.A.1.2.16) subfamily.</text>
</comment>
<dbReference type="PANTHER" id="PTHR23502:SF186">
    <property type="entry name" value="MAJOR FACILITATOR SUPERFAMILY (MFS) PROFILE DOMAIN-CONTAINING PROTEIN"/>
    <property type="match status" value="1"/>
</dbReference>
<sequence length="582" mass="63435">MNTPASPRFDPDEATPIPSKAPSLSGLEKDSQRPSESSQSGAVGLPRSETLRSTATVVNDKAQYTGSGTLEDPYVVDWAPEDPRNPFNWSPAKRWRITAILAMTTLCIAFASSSYSGGLQFMMAELHMSQYVGILGISLYVVGFGVGPLVWGPLSEMYGRRLIFIISFLPFTLFHLGGALAHNIPTLLVTRFLAGAFGSSPLTNAGGTIADMFTARDRGLASALFAMAPFAGPVLGPIVGGYVSESRAGWRWNFWIMFIFSAVMFVLSVLLVPETFAPVLLRRRARELHAESEGKLHYVSKYEKGSKKAFGEIMKINLSRPFVLLFQEPIVLLFSIYTALIYGTLYGLFAAFPVVFQRGRHFSPGEGGLAFLGVGLGIVIATSCTPISNKIYYRAMEKGNGIYYRAMEKGNGVAPPEARLVMACVGAVLLPISMTWFAWTTYPSVHYIVPIIAGVPFGAGMLFVFTSVISYLIDTYTLYAASALAANAVMRSIMATVFPLFTPRMYASLGDQWACMVFAFLALACTPIPFLFYRFGPAIRARSKFSVSPPSSTPVPQAIERELEREAEVEAEKRHAAARSAA</sequence>
<dbReference type="CDD" id="cd17323">
    <property type="entry name" value="MFS_Tpo1_MDR_like"/>
    <property type="match status" value="1"/>
</dbReference>
<proteinExistence type="inferred from homology"/>
<keyword evidence="4 9" id="KW-0812">Transmembrane</keyword>
<dbReference type="Pfam" id="PF07690">
    <property type="entry name" value="MFS_1"/>
    <property type="match status" value="1"/>
</dbReference>
<feature type="transmembrane region" description="Helical" evidence="9">
    <location>
        <begin position="330"/>
        <end position="356"/>
    </location>
</feature>
<dbReference type="AlphaFoldDB" id="A0A8H3C6M6"/>
<dbReference type="PANTHER" id="PTHR23502">
    <property type="entry name" value="MAJOR FACILITATOR SUPERFAMILY"/>
    <property type="match status" value="1"/>
</dbReference>
<dbReference type="InterPro" id="IPR011701">
    <property type="entry name" value="MFS"/>
</dbReference>
<feature type="transmembrane region" description="Helical" evidence="9">
    <location>
        <begin position="479"/>
        <end position="501"/>
    </location>
</feature>
<dbReference type="InterPro" id="IPR036259">
    <property type="entry name" value="MFS_trans_sf"/>
</dbReference>
<feature type="compositionally biased region" description="Basic and acidic residues" evidence="8">
    <location>
        <begin position="559"/>
        <end position="575"/>
    </location>
</feature>